<keyword evidence="1" id="KW-0472">Membrane</keyword>
<evidence type="ECO:0000256" key="1">
    <source>
        <dbReference type="SAM" id="Phobius"/>
    </source>
</evidence>
<keyword evidence="1" id="KW-0812">Transmembrane</keyword>
<reference evidence="2 3" key="1">
    <citation type="journal article" date="2012" name="J. Bacteriol.">
        <title>Genome sequence of the cycloprodigiosin-producing bacterial strain Pseudoalteromonas rubra ATCC 29570(T).</title>
        <authorList>
            <person name="Xie B.B."/>
            <person name="Shu Y.L."/>
            <person name="Qin Q.L."/>
            <person name="Rong J.C."/>
            <person name="Zhang X.Y."/>
            <person name="Chen X.L."/>
            <person name="Zhou B.C."/>
            <person name="Zhang Y.Z."/>
        </authorList>
    </citation>
    <scope>NUCLEOTIDE SEQUENCE [LARGE SCALE GENOMIC DNA]</scope>
    <source>
        <strain evidence="2 3">DSM 6842</strain>
    </source>
</reference>
<name>A0A8T0C999_9GAMM</name>
<dbReference type="EMBL" id="AHCD03000035">
    <property type="protein sequence ID" value="KAF7786632.1"/>
    <property type="molecule type" value="Genomic_DNA"/>
</dbReference>
<comment type="caution">
    <text evidence="2">The sequence shown here is derived from an EMBL/GenBank/DDBJ whole genome shotgun (WGS) entry which is preliminary data.</text>
</comment>
<evidence type="ECO:0000313" key="3">
    <source>
        <dbReference type="Proteomes" id="UP000016480"/>
    </source>
</evidence>
<gene>
    <name evidence="2" type="ORF">PRUB_a1256</name>
</gene>
<keyword evidence="1" id="KW-1133">Transmembrane helix</keyword>
<accession>A0A8T0C999</accession>
<dbReference type="InterPro" id="IPR009883">
    <property type="entry name" value="YgfX"/>
</dbReference>
<dbReference type="Proteomes" id="UP000016480">
    <property type="component" value="Unassembled WGS sequence"/>
</dbReference>
<dbReference type="Pfam" id="PF07254">
    <property type="entry name" value="Cpta_toxin"/>
    <property type="match status" value="1"/>
</dbReference>
<dbReference type="AlphaFoldDB" id="A0A8T0C999"/>
<proteinExistence type="predicted"/>
<sequence length="136" mass="16010">MTGSALSFYFQQNTPDHKIIVVFFCCLMSALLIVTPTLWWWHLATCFLGYRFARHRMKHYFVLSGQLGMLPEQGTLIVSAGQQRWQGQLKSARLYFHYSLLLTVQTDKGTRHIGIMRHAMQEEHWRQLCRQVFSMV</sequence>
<protein>
    <submittedName>
        <fullName evidence="2">Uncharacterized protein</fullName>
    </submittedName>
</protein>
<feature type="transmembrane region" description="Helical" evidence="1">
    <location>
        <begin position="20"/>
        <end position="50"/>
    </location>
</feature>
<organism evidence="2 3">
    <name type="scientific">Pseudoalteromonas rubra</name>
    <dbReference type="NCBI Taxonomy" id="43658"/>
    <lineage>
        <taxon>Bacteria</taxon>
        <taxon>Pseudomonadati</taxon>
        <taxon>Pseudomonadota</taxon>
        <taxon>Gammaproteobacteria</taxon>
        <taxon>Alteromonadales</taxon>
        <taxon>Pseudoalteromonadaceae</taxon>
        <taxon>Pseudoalteromonas</taxon>
    </lineage>
</organism>
<evidence type="ECO:0000313" key="2">
    <source>
        <dbReference type="EMBL" id="KAF7786632.1"/>
    </source>
</evidence>